<feature type="transmembrane region" description="Helical" evidence="5">
    <location>
        <begin position="21"/>
        <end position="46"/>
    </location>
</feature>
<keyword evidence="2 5" id="KW-0812">Transmembrane</keyword>
<feature type="transmembrane region" description="Helical" evidence="5">
    <location>
        <begin position="196"/>
        <end position="213"/>
    </location>
</feature>
<dbReference type="GO" id="GO:0043953">
    <property type="term" value="P:protein transport by the Tat complex"/>
    <property type="evidence" value="ECO:0007669"/>
    <property type="project" value="UniProtKB-UniRule"/>
</dbReference>
<dbReference type="EMBL" id="CP000934">
    <property type="protein sequence ID" value="ACE82710.1"/>
    <property type="molecule type" value="Genomic_DNA"/>
</dbReference>
<dbReference type="PANTHER" id="PTHR30371:SF0">
    <property type="entry name" value="SEC-INDEPENDENT PROTEIN TRANSLOCASE PROTEIN TATC, CHLOROPLASTIC-RELATED"/>
    <property type="match status" value="1"/>
</dbReference>
<accession>B3PK79</accession>
<dbReference type="STRING" id="498211.CJA_0741"/>
<comment type="subunit">
    <text evidence="5">The Tat system comprises two distinct complexes: a TatABC complex, containing multiple copies of TatA, TatB and TatC subunits, and a separate TatA complex, containing only TatA subunits. Substrates initially bind to the TatABC complex, which probably triggers association of the separate TatA complex to form the active translocon.</text>
</comment>
<evidence type="ECO:0000256" key="5">
    <source>
        <dbReference type="HAMAP-Rule" id="MF_00902"/>
    </source>
</evidence>
<keyword evidence="5" id="KW-0997">Cell inner membrane</keyword>
<keyword evidence="4 5" id="KW-0472">Membrane</keyword>
<dbReference type="GO" id="GO:0033281">
    <property type="term" value="C:TAT protein transport complex"/>
    <property type="evidence" value="ECO:0007669"/>
    <property type="project" value="UniProtKB-UniRule"/>
</dbReference>
<organism evidence="6 7">
    <name type="scientific">Cellvibrio japonicus (strain Ueda107)</name>
    <name type="common">Pseudomonas fluorescens subsp. cellulosa</name>
    <dbReference type="NCBI Taxonomy" id="498211"/>
    <lineage>
        <taxon>Bacteria</taxon>
        <taxon>Pseudomonadati</taxon>
        <taxon>Pseudomonadota</taxon>
        <taxon>Gammaproteobacteria</taxon>
        <taxon>Cellvibrionales</taxon>
        <taxon>Cellvibrionaceae</taxon>
        <taxon>Cellvibrio</taxon>
    </lineage>
</organism>
<dbReference type="AlphaFoldDB" id="B3PK79"/>
<comment type="function">
    <text evidence="5">Part of the twin-arginine translocation (Tat) system that transports large folded proteins containing a characteristic twin-arginine motif in their signal peptide across membranes. Together with TatB, TatC is part of a receptor directly interacting with Tat signal peptides.</text>
</comment>
<dbReference type="Pfam" id="PF00902">
    <property type="entry name" value="TatC"/>
    <property type="match status" value="1"/>
</dbReference>
<protein>
    <recommendedName>
        <fullName evidence="5">Sec-independent protein translocase protein TatC</fullName>
    </recommendedName>
</protein>
<dbReference type="OrthoDB" id="9777044at2"/>
<dbReference type="RefSeq" id="WP_012486404.1">
    <property type="nucleotide sequence ID" value="NC_010995.1"/>
</dbReference>
<feature type="transmembrane region" description="Helical" evidence="5">
    <location>
        <begin position="108"/>
        <end position="130"/>
    </location>
</feature>
<evidence type="ECO:0000313" key="6">
    <source>
        <dbReference type="EMBL" id="ACE82710.1"/>
    </source>
</evidence>
<dbReference type="KEGG" id="cja:CJA_0741"/>
<comment type="subcellular location">
    <subcellularLocation>
        <location evidence="5">Cell inner membrane</location>
        <topology evidence="5">Multi-pass membrane protein</topology>
    </subcellularLocation>
    <subcellularLocation>
        <location evidence="1">Membrane</location>
        <topology evidence="1">Multi-pass membrane protein</topology>
    </subcellularLocation>
</comment>
<reference evidence="6 7" key="1">
    <citation type="journal article" date="2008" name="J. Bacteriol.">
        <title>Insights into plant cell wall degradation from the genome sequence of the soil bacterium Cellvibrio japonicus.</title>
        <authorList>
            <person name="Deboy R.T."/>
            <person name="Mongodin E.F."/>
            <person name="Fouts D.E."/>
            <person name="Tailford L.E."/>
            <person name="Khouri H."/>
            <person name="Emerson J.B."/>
            <person name="Mohamoud Y."/>
            <person name="Watkins K."/>
            <person name="Henrissat B."/>
            <person name="Gilbert H.J."/>
            <person name="Nelson K.E."/>
        </authorList>
    </citation>
    <scope>NUCLEOTIDE SEQUENCE [LARGE SCALE GENOMIC DNA]</scope>
    <source>
        <strain evidence="6 7">Ueda107</strain>
    </source>
</reference>
<name>B3PK79_CELJU</name>
<dbReference type="InterPro" id="IPR002033">
    <property type="entry name" value="TatC"/>
</dbReference>
<dbReference type="PANTHER" id="PTHR30371">
    <property type="entry name" value="SEC-INDEPENDENT PROTEIN TRANSLOCASE PROTEIN TATC"/>
    <property type="match status" value="1"/>
</dbReference>
<comment type="similarity">
    <text evidence="5">Belongs to the TatC family.</text>
</comment>
<dbReference type="eggNOG" id="COG0805">
    <property type="taxonomic scope" value="Bacteria"/>
</dbReference>
<dbReference type="HAMAP" id="MF_00902">
    <property type="entry name" value="TatC"/>
    <property type="match status" value="1"/>
</dbReference>
<proteinExistence type="inferred from homology"/>
<dbReference type="GO" id="GO:0009977">
    <property type="term" value="F:proton motive force dependent protein transmembrane transporter activity"/>
    <property type="evidence" value="ECO:0007669"/>
    <property type="project" value="TreeGrafter"/>
</dbReference>
<evidence type="ECO:0000256" key="3">
    <source>
        <dbReference type="ARBA" id="ARBA00022989"/>
    </source>
</evidence>
<evidence type="ECO:0000256" key="4">
    <source>
        <dbReference type="ARBA" id="ARBA00023136"/>
    </source>
</evidence>
<keyword evidence="5" id="KW-1003">Cell membrane</keyword>
<evidence type="ECO:0000313" key="7">
    <source>
        <dbReference type="Proteomes" id="UP000001036"/>
    </source>
</evidence>
<evidence type="ECO:0000256" key="1">
    <source>
        <dbReference type="ARBA" id="ARBA00004141"/>
    </source>
</evidence>
<gene>
    <name evidence="5" type="primary">tatC</name>
    <name evidence="6" type="ordered locus">CJA_0741</name>
</gene>
<keyword evidence="5" id="KW-0813">Transport</keyword>
<dbReference type="PRINTS" id="PR01840">
    <property type="entry name" value="TATCFAMILY"/>
</dbReference>
<keyword evidence="5" id="KW-0811">Translocation</keyword>
<dbReference type="Proteomes" id="UP000001036">
    <property type="component" value="Chromosome"/>
</dbReference>
<feature type="transmembrane region" description="Helical" evidence="5">
    <location>
        <begin position="219"/>
        <end position="237"/>
    </location>
</feature>
<keyword evidence="7" id="KW-1185">Reference proteome</keyword>
<dbReference type="GO" id="GO:0065002">
    <property type="term" value="P:intracellular protein transmembrane transport"/>
    <property type="evidence" value="ECO:0007669"/>
    <property type="project" value="TreeGrafter"/>
</dbReference>
<keyword evidence="5" id="KW-0653">Protein transport</keyword>
<dbReference type="HOGENOM" id="CLU_031942_1_1_6"/>
<keyword evidence="3 5" id="KW-1133">Transmembrane helix</keyword>
<dbReference type="NCBIfam" id="TIGR00945">
    <property type="entry name" value="tatC"/>
    <property type="match status" value="1"/>
</dbReference>
<evidence type="ECO:0000256" key="2">
    <source>
        <dbReference type="ARBA" id="ARBA00022692"/>
    </source>
</evidence>
<feature type="transmembrane region" description="Helical" evidence="5">
    <location>
        <begin position="158"/>
        <end position="184"/>
    </location>
</feature>
<sequence length="249" mass="28027">MTASDKEQPLVQHLLELRTRLLRTFFCLLIIFVCLFPFATQIYAIISAPLQAVLPQGTSMIATDVISPFLTPLKLTFYVALFLSVPYMLYQIWAFIAPGLYIHEKQLAAPLLISSVLLFFTGMAFAYFLVLPMLFNFTMGIELEGVSAMTDITKYLDLVLHMLLAFGFAFEIPVATVLMIHSGIVSADSLASKRRYIVVGCFVVGMLLTPPDIFSQTLLAIPMWMLFEAGLFFGRLVQKRSEERARKET</sequence>
<feature type="transmembrane region" description="Helical" evidence="5">
    <location>
        <begin position="75"/>
        <end position="96"/>
    </location>
</feature>